<name>A0ABX7NUL0_9BACT</name>
<evidence type="ECO:0000313" key="2">
    <source>
        <dbReference type="EMBL" id="QSQ22607.1"/>
    </source>
</evidence>
<dbReference type="EMBL" id="CP071090">
    <property type="protein sequence ID" value="QSQ22607.1"/>
    <property type="molecule type" value="Genomic_DNA"/>
</dbReference>
<dbReference type="NCBIfam" id="NF041895">
    <property type="entry name" value="choice_anch_V"/>
    <property type="match status" value="1"/>
</dbReference>
<dbReference type="RefSeq" id="WP_206724182.1">
    <property type="nucleotide sequence ID" value="NZ_CP071090.1"/>
</dbReference>
<keyword evidence="3" id="KW-1185">Reference proteome</keyword>
<feature type="signal peptide" evidence="1">
    <location>
        <begin position="1"/>
        <end position="25"/>
    </location>
</feature>
<dbReference type="InterPro" id="IPR017756">
    <property type="entry name" value="TM_Gly-Cys-Arg_CS"/>
</dbReference>
<evidence type="ECO:0000313" key="3">
    <source>
        <dbReference type="Proteomes" id="UP000662747"/>
    </source>
</evidence>
<protein>
    <recommendedName>
        <fullName evidence="4">Lipoprotein</fullName>
    </recommendedName>
</protein>
<reference evidence="2 3" key="1">
    <citation type="submission" date="2021-02" db="EMBL/GenBank/DDBJ databases">
        <title>De Novo genome assembly of isolated myxobacteria.</title>
        <authorList>
            <person name="Stevens D.C."/>
        </authorList>
    </citation>
    <scope>NUCLEOTIDE SEQUENCE [LARGE SCALE GENOMIC DNA]</scope>
    <source>
        <strain evidence="3">SCPEA02</strain>
    </source>
</reference>
<sequence>MRSSRSSLWIAGTMAACLVSGSAFAYATGQTGYSGKQAGATCMSSTCHTGTQVPTVTLEGPDTLAAGATGNYSLVITGGAGVRGGFNVAVDSGSLTAGSGQQKISGELTHTAPKAFSNGSVRFDFTLVAPASGSSIKLFGAGNSTNFNNDPGGDASAQATKTITITGGSGGEGGGDDGGGCTAAGGAPLLGAALLMLGARLRRRR</sequence>
<keyword evidence="1" id="KW-0732">Signal</keyword>
<dbReference type="NCBIfam" id="NF041894">
    <property type="entry name" value="MXAN_6652_fam"/>
    <property type="match status" value="1"/>
</dbReference>
<gene>
    <name evidence="2" type="ORF">JY651_47145</name>
</gene>
<organism evidence="2 3">
    <name type="scientific">Pyxidicoccus parkwayensis</name>
    <dbReference type="NCBI Taxonomy" id="2813578"/>
    <lineage>
        <taxon>Bacteria</taxon>
        <taxon>Pseudomonadati</taxon>
        <taxon>Myxococcota</taxon>
        <taxon>Myxococcia</taxon>
        <taxon>Myxococcales</taxon>
        <taxon>Cystobacterineae</taxon>
        <taxon>Myxococcaceae</taxon>
        <taxon>Pyxidicoccus</taxon>
    </lineage>
</organism>
<proteinExistence type="predicted"/>
<feature type="chain" id="PRO_5045383885" description="Lipoprotein" evidence="1">
    <location>
        <begin position="26"/>
        <end position="205"/>
    </location>
</feature>
<dbReference type="PROSITE" id="PS51257">
    <property type="entry name" value="PROKAR_LIPOPROTEIN"/>
    <property type="match status" value="1"/>
</dbReference>
<dbReference type="Proteomes" id="UP000662747">
    <property type="component" value="Chromosome"/>
</dbReference>
<evidence type="ECO:0008006" key="4">
    <source>
        <dbReference type="Google" id="ProtNLM"/>
    </source>
</evidence>
<dbReference type="NCBIfam" id="TIGR03382">
    <property type="entry name" value="GC_trans_RRR"/>
    <property type="match status" value="1"/>
</dbReference>
<accession>A0ABX7NUL0</accession>
<evidence type="ECO:0000256" key="1">
    <source>
        <dbReference type="SAM" id="SignalP"/>
    </source>
</evidence>